<comment type="caution">
    <text evidence="2">The sequence shown here is derived from an EMBL/GenBank/DDBJ whole genome shotgun (WGS) entry which is preliminary data.</text>
</comment>
<organism evidence="2 3">
    <name type="scientific">Pleurodeles waltl</name>
    <name type="common">Iberian ribbed newt</name>
    <dbReference type="NCBI Taxonomy" id="8319"/>
    <lineage>
        <taxon>Eukaryota</taxon>
        <taxon>Metazoa</taxon>
        <taxon>Chordata</taxon>
        <taxon>Craniata</taxon>
        <taxon>Vertebrata</taxon>
        <taxon>Euteleostomi</taxon>
        <taxon>Amphibia</taxon>
        <taxon>Batrachia</taxon>
        <taxon>Caudata</taxon>
        <taxon>Salamandroidea</taxon>
        <taxon>Salamandridae</taxon>
        <taxon>Pleurodelinae</taxon>
        <taxon>Pleurodeles</taxon>
    </lineage>
</organism>
<keyword evidence="3" id="KW-1185">Reference proteome</keyword>
<dbReference type="AlphaFoldDB" id="A0AAV7T8A1"/>
<feature type="compositionally biased region" description="Basic and acidic residues" evidence="1">
    <location>
        <begin position="55"/>
        <end position="74"/>
    </location>
</feature>
<evidence type="ECO:0000313" key="2">
    <source>
        <dbReference type="EMBL" id="KAJ1172224.1"/>
    </source>
</evidence>
<feature type="region of interest" description="Disordered" evidence="1">
    <location>
        <begin position="1"/>
        <end position="104"/>
    </location>
</feature>
<dbReference type="EMBL" id="JANPWB010000007">
    <property type="protein sequence ID" value="KAJ1172224.1"/>
    <property type="molecule type" value="Genomic_DNA"/>
</dbReference>
<reference evidence="2" key="1">
    <citation type="journal article" date="2022" name="bioRxiv">
        <title>Sequencing and chromosome-scale assembly of the giantPleurodeles waltlgenome.</title>
        <authorList>
            <person name="Brown T."/>
            <person name="Elewa A."/>
            <person name="Iarovenko S."/>
            <person name="Subramanian E."/>
            <person name="Araus A.J."/>
            <person name="Petzold A."/>
            <person name="Susuki M."/>
            <person name="Suzuki K.-i.T."/>
            <person name="Hayashi T."/>
            <person name="Toyoda A."/>
            <person name="Oliveira C."/>
            <person name="Osipova E."/>
            <person name="Leigh N.D."/>
            <person name="Simon A."/>
            <person name="Yun M.H."/>
        </authorList>
    </citation>
    <scope>NUCLEOTIDE SEQUENCE</scope>
    <source>
        <strain evidence="2">20211129_DDA</strain>
        <tissue evidence="2">Liver</tissue>
    </source>
</reference>
<feature type="compositionally biased region" description="Basic residues" evidence="1">
    <location>
        <begin position="24"/>
        <end position="34"/>
    </location>
</feature>
<accession>A0AAV7T8A1</accession>
<evidence type="ECO:0000313" key="3">
    <source>
        <dbReference type="Proteomes" id="UP001066276"/>
    </source>
</evidence>
<sequence length="192" mass="21068">MTSQCSLPLPKEDQAGPSGLAKRGSAKSPKHTQKHAGVEDAPEAFTCLTNAFLGHHQDPDSHLDKPDESLRSSDVDIDPEGRAPLPHKSHGSVEVPPDDMLNPDDLFHPRSAEWLSAPKVAAYAVGRLRKPLDKEVQNHLKVECPRPSLQDKVALTPKIDTNMETFLGKFIKDPKKGINWSCQANSWTLLAC</sequence>
<proteinExistence type="predicted"/>
<name>A0AAV7T8A1_PLEWA</name>
<gene>
    <name evidence="2" type="ORF">NDU88_004072</name>
</gene>
<dbReference type="Proteomes" id="UP001066276">
    <property type="component" value="Chromosome 4_1"/>
</dbReference>
<evidence type="ECO:0000256" key="1">
    <source>
        <dbReference type="SAM" id="MobiDB-lite"/>
    </source>
</evidence>
<protein>
    <submittedName>
        <fullName evidence="2">Uncharacterized protein</fullName>
    </submittedName>
</protein>